<dbReference type="OrthoDB" id="9757809at2"/>
<dbReference type="EMBL" id="CP032382">
    <property type="protein sequence ID" value="AYB32595.1"/>
    <property type="molecule type" value="Genomic_DNA"/>
</dbReference>
<dbReference type="Pfam" id="PF18962">
    <property type="entry name" value="Por_Secre_tail"/>
    <property type="match status" value="1"/>
</dbReference>
<organism evidence="2 3">
    <name type="scientific">Chryseolinea soli</name>
    <dbReference type="NCBI Taxonomy" id="2321403"/>
    <lineage>
        <taxon>Bacteria</taxon>
        <taxon>Pseudomonadati</taxon>
        <taxon>Bacteroidota</taxon>
        <taxon>Cytophagia</taxon>
        <taxon>Cytophagales</taxon>
        <taxon>Fulvivirgaceae</taxon>
        <taxon>Chryseolinea</taxon>
    </lineage>
</organism>
<dbReference type="AlphaFoldDB" id="A0A385SRJ8"/>
<reference evidence="3" key="1">
    <citation type="submission" date="2018-09" db="EMBL/GenBank/DDBJ databases">
        <title>Chryseolinea sp. KIS68-18 isolated from soil.</title>
        <authorList>
            <person name="Weon H.-Y."/>
            <person name="Kwon S.-W."/>
            <person name="Lee S.A."/>
        </authorList>
    </citation>
    <scope>NUCLEOTIDE SEQUENCE [LARGE SCALE GENOMIC DNA]</scope>
    <source>
        <strain evidence="3">KIS68-18</strain>
    </source>
</reference>
<dbReference type="InterPro" id="IPR015943">
    <property type="entry name" value="WD40/YVTN_repeat-like_dom_sf"/>
</dbReference>
<dbReference type="PANTHER" id="PTHR43739">
    <property type="entry name" value="XYLOGLUCANASE (EUROFUNG)"/>
    <property type="match status" value="1"/>
</dbReference>
<dbReference type="InterPro" id="IPR026444">
    <property type="entry name" value="Secre_tail"/>
</dbReference>
<dbReference type="KEGG" id="chk:D4L85_19325"/>
<name>A0A385SRJ8_9BACT</name>
<dbReference type="PANTHER" id="PTHR43739:SF5">
    <property type="entry name" value="EXO-ALPHA-SIALIDASE"/>
    <property type="match status" value="1"/>
</dbReference>
<dbReference type="GO" id="GO:0010411">
    <property type="term" value="P:xyloglucan metabolic process"/>
    <property type="evidence" value="ECO:0007669"/>
    <property type="project" value="TreeGrafter"/>
</dbReference>
<evidence type="ECO:0000259" key="1">
    <source>
        <dbReference type="Pfam" id="PF18962"/>
    </source>
</evidence>
<evidence type="ECO:0000313" key="3">
    <source>
        <dbReference type="Proteomes" id="UP000266183"/>
    </source>
</evidence>
<evidence type="ECO:0000313" key="2">
    <source>
        <dbReference type="EMBL" id="AYB32595.1"/>
    </source>
</evidence>
<dbReference type="InterPro" id="IPR052025">
    <property type="entry name" value="Xyloglucanase_GH74"/>
</dbReference>
<proteinExistence type="predicted"/>
<dbReference type="NCBIfam" id="TIGR04183">
    <property type="entry name" value="Por_Secre_tail"/>
    <property type="match status" value="1"/>
</dbReference>
<dbReference type="InterPro" id="IPR036278">
    <property type="entry name" value="Sialidase_sf"/>
</dbReference>
<sequence length="762" mass="83979">MRKSLPILVFLLFISSFVTGQSLKSIGPWDIYYAVDLVQGKNGRVFLSTSGGSYYSDNQGASWTKTKGDFNSIYYEASMTKDRDGNLFTWTFNNIYYSKDNGETWSFMIPDLTNAPKFSALGVSGDTVFIGTEKGLYYTTSLDFFSPVTEVVALQDQTITAISVTGKRVIAGTQAGGVFISEDNGKTWQDKATSFPPSKQITCLSVSGNKLFVGALFDGIYYTEDWGDHWETRNTGFSNPNIYDIFIDDNTMYVASNNKAFTSANDGNNWNQIYSEANYSTAQTIWAQGDQIILGRWHGVMKSSDGGQQWTEALTGITGAFGYTSIQASDDGSLFAFATHTGIYKKEPGSELFQAFQKTGGGYIGRGPIANNKVPMVGNYSIAYYDAITGAKGEEISLHTDSKWINFADVLVTTPQGLFLSTLQDGVYHYDGTWKDYSNNLTSTSMNDLVLVDNTLYAGNDDGLWTTDITENNWKKINIDANNPDAKFIFVQDSIFLVSTSYGFYRSGDYGKTWRSVENVSADGKIVAYKDRLYAPAISQIYVSDDRGKTWLSTTDLPFYFFTTLAIQNDVLYVGALESGILSAEINKEQEINLDMVRIPEGGSPAIHASSTSGLPITLTSSNPDVATVVDDTGEGYSLKVLKDGEITIEASQKGNLFYRPAKTQQTITVAYITASESSKTNGVTLYSNPGNGIYNLTLPDNITTENQYVTVYDAMGRPVLYRSQKIDSDRYLLDITGAPAGVYFLNVRHPKLNATLHFVKE</sequence>
<dbReference type="SUPFAM" id="SSF50939">
    <property type="entry name" value="Sialidases"/>
    <property type="match status" value="2"/>
</dbReference>
<keyword evidence="3" id="KW-1185">Reference proteome</keyword>
<dbReference type="InterPro" id="IPR002860">
    <property type="entry name" value="BNR_rpt"/>
</dbReference>
<dbReference type="RefSeq" id="WP_119755847.1">
    <property type="nucleotide sequence ID" value="NZ_CP032382.1"/>
</dbReference>
<protein>
    <submittedName>
        <fullName evidence="2">T9SS C-terminal target domain-containing protein</fullName>
    </submittedName>
</protein>
<gene>
    <name evidence="2" type="ORF">D4L85_19325</name>
</gene>
<feature type="domain" description="Secretion system C-terminal sorting" evidence="1">
    <location>
        <begin position="687"/>
        <end position="751"/>
    </location>
</feature>
<dbReference type="Proteomes" id="UP000266183">
    <property type="component" value="Chromosome"/>
</dbReference>
<dbReference type="Pfam" id="PF02012">
    <property type="entry name" value="BNR"/>
    <property type="match status" value="1"/>
</dbReference>
<dbReference type="Gene3D" id="2.130.10.10">
    <property type="entry name" value="YVTN repeat-like/Quinoprotein amine dehydrogenase"/>
    <property type="match status" value="3"/>
</dbReference>
<dbReference type="CDD" id="cd15482">
    <property type="entry name" value="Sialidase_non-viral"/>
    <property type="match status" value="1"/>
</dbReference>
<accession>A0A385SRJ8</accession>
<dbReference type="SUPFAM" id="SSF110296">
    <property type="entry name" value="Oligoxyloglucan reducing end-specific cellobiohydrolase"/>
    <property type="match status" value="1"/>
</dbReference>